<gene>
    <name evidence="3" type="ORF">H6G83_24055</name>
</gene>
<dbReference type="EMBL" id="JACJSG010000038">
    <property type="protein sequence ID" value="MBD2503644.1"/>
    <property type="molecule type" value="Genomic_DNA"/>
</dbReference>
<feature type="domain" description="Glycosyl transferase family 1" evidence="1">
    <location>
        <begin position="217"/>
        <end position="377"/>
    </location>
</feature>
<dbReference type="Pfam" id="PF00534">
    <property type="entry name" value="Glycos_transf_1"/>
    <property type="match status" value="1"/>
</dbReference>
<name>A0ABR8DAJ1_9NOST</name>
<evidence type="ECO:0000313" key="3">
    <source>
        <dbReference type="EMBL" id="MBD2503644.1"/>
    </source>
</evidence>
<dbReference type="InterPro" id="IPR001296">
    <property type="entry name" value="Glyco_trans_1"/>
</dbReference>
<reference evidence="3 4" key="1">
    <citation type="journal article" date="2020" name="ISME J.">
        <title>Comparative genomics reveals insights into cyanobacterial evolution and habitat adaptation.</title>
        <authorList>
            <person name="Chen M.Y."/>
            <person name="Teng W.K."/>
            <person name="Zhao L."/>
            <person name="Hu C.X."/>
            <person name="Zhou Y.K."/>
            <person name="Han B.P."/>
            <person name="Song L.R."/>
            <person name="Shu W.S."/>
        </authorList>
    </citation>
    <scope>NUCLEOTIDE SEQUENCE [LARGE SCALE GENOMIC DNA]</scope>
    <source>
        <strain evidence="3 4">FACHB-119</strain>
    </source>
</reference>
<dbReference type="PANTHER" id="PTHR12526:SF630">
    <property type="entry name" value="GLYCOSYLTRANSFERASE"/>
    <property type="match status" value="1"/>
</dbReference>
<dbReference type="Gene3D" id="3.40.50.2000">
    <property type="entry name" value="Glycogen Phosphorylase B"/>
    <property type="match status" value="2"/>
</dbReference>
<dbReference type="InterPro" id="IPR028098">
    <property type="entry name" value="Glyco_trans_4-like_N"/>
</dbReference>
<dbReference type="PANTHER" id="PTHR12526">
    <property type="entry name" value="GLYCOSYLTRANSFERASE"/>
    <property type="match status" value="1"/>
</dbReference>
<feature type="domain" description="Glycosyltransferase subfamily 4-like N-terminal" evidence="2">
    <location>
        <begin position="92"/>
        <end position="198"/>
    </location>
</feature>
<sequence length="402" mass="44273">MKILFVNPIGAIGGAEKVLLTIFAALLNTQPNLQLYLIVGTDGALIKESEKLGVQVTLLKLPEEFNQLGDSAFKSSNKGSSKAVSALMLLLQLIKVLPSINKYFQEFHQLIHKINPDLIHSNGIKTHLLTAFAGVKDTPVIWHIHDFYGSRPLMAKLLKWISFRATLGIAISQAVAQDAKITLPRLPIEVIYNAVDINYFSPAVPTTPCSNFILKVGLVATFARWKGQDIFLEAAHQIVKAHPNLSVRFCIVGGAIYKTRGSQFSEPELKNKASDLGITERIDFIGFQQDIVKIYRWLDIIVHASTQPEPFGLAIVEAMACGKPVVVSQAGGAAELFTHNYDAVGVPPREPTALAAAILDLLENSQKRQFISKNARHTVTEHFNHERLGQQILAIYSALKQD</sequence>
<accession>A0ABR8DAJ1</accession>
<organism evidence="3 4">
    <name type="scientific">Anabaena azotica FACHB-119</name>
    <dbReference type="NCBI Taxonomy" id="947527"/>
    <lineage>
        <taxon>Bacteria</taxon>
        <taxon>Bacillati</taxon>
        <taxon>Cyanobacteriota</taxon>
        <taxon>Cyanophyceae</taxon>
        <taxon>Nostocales</taxon>
        <taxon>Nostocaceae</taxon>
        <taxon>Anabaena</taxon>
        <taxon>Anabaena azotica</taxon>
    </lineage>
</organism>
<evidence type="ECO:0000259" key="2">
    <source>
        <dbReference type="Pfam" id="PF13439"/>
    </source>
</evidence>
<evidence type="ECO:0000259" key="1">
    <source>
        <dbReference type="Pfam" id="PF00534"/>
    </source>
</evidence>
<protein>
    <submittedName>
        <fullName evidence="3">Glycosyltransferase family 4 protein</fullName>
    </submittedName>
</protein>
<proteinExistence type="predicted"/>
<dbReference type="RefSeq" id="WP_190476593.1">
    <property type="nucleotide sequence ID" value="NZ_JACJSG010000038.1"/>
</dbReference>
<comment type="caution">
    <text evidence="3">The sequence shown here is derived from an EMBL/GenBank/DDBJ whole genome shotgun (WGS) entry which is preliminary data.</text>
</comment>
<dbReference type="Pfam" id="PF13439">
    <property type="entry name" value="Glyco_transf_4"/>
    <property type="match status" value="1"/>
</dbReference>
<dbReference type="Proteomes" id="UP000661112">
    <property type="component" value="Unassembled WGS sequence"/>
</dbReference>
<keyword evidence="4" id="KW-1185">Reference proteome</keyword>
<dbReference type="SUPFAM" id="SSF53756">
    <property type="entry name" value="UDP-Glycosyltransferase/glycogen phosphorylase"/>
    <property type="match status" value="1"/>
</dbReference>
<evidence type="ECO:0000313" key="4">
    <source>
        <dbReference type="Proteomes" id="UP000661112"/>
    </source>
</evidence>
<dbReference type="CDD" id="cd03801">
    <property type="entry name" value="GT4_PimA-like"/>
    <property type="match status" value="1"/>
</dbReference>